<dbReference type="Proteomes" id="UP000284842">
    <property type="component" value="Unassembled WGS sequence"/>
</dbReference>
<feature type="transmembrane region" description="Helical" evidence="6">
    <location>
        <begin position="607"/>
        <end position="626"/>
    </location>
</feature>
<feature type="compositionally biased region" description="Basic and acidic residues" evidence="5">
    <location>
        <begin position="440"/>
        <end position="451"/>
    </location>
</feature>
<feature type="region of interest" description="Disordered" evidence="5">
    <location>
        <begin position="420"/>
        <end position="536"/>
    </location>
</feature>
<evidence type="ECO:0000256" key="5">
    <source>
        <dbReference type="SAM" id="MobiDB-lite"/>
    </source>
</evidence>
<feature type="transmembrane region" description="Helical" evidence="6">
    <location>
        <begin position="575"/>
        <end position="595"/>
    </location>
</feature>
<comment type="subcellular location">
    <subcellularLocation>
        <location evidence="1">Membrane</location>
        <topology evidence="1">Multi-pass membrane protein</topology>
    </subcellularLocation>
</comment>
<dbReference type="PANTHER" id="PTHR11040:SF44">
    <property type="entry name" value="PROTEIN ZNTC-RELATED"/>
    <property type="match status" value="1"/>
</dbReference>
<keyword evidence="2 6" id="KW-0812">Transmembrane</keyword>
<name>A0A409YPT7_9AGAR</name>
<keyword evidence="3 6" id="KW-1133">Transmembrane helix</keyword>
<sequence length="745" mass="80089">MPFIPKHLGTSFGSQRNGPLQNVPAVSAQVFTTFAMAAYWELGSKLSVMVIILIVSLFGVILATAFLHLLDDAFKSLQDPIVSRKYGHVGKWTGLIILGSLLAIFLVEYISTSYVNHLHGKPSAPSTPVSSRNVSPSPPPSPPRSAIPPIKQVTSKRKRQLSNTSQTSSLGESSSEPPNESTPLLIASRPVNPNKPLTSPPDNAEILAVAPHPKRGLTIPLDASGGTLLAAPTTQSRSRSPPRASRQTTRTRGSSRRCRSHSHSHSHADHHHLHPGHHLHGPIIPVAAVAGVPIEVLTNSPRIFRLGLSHDHHHHHHHHHHEEDGHHSTRAHSICEPDDTVQQDEPDHHHHHHHHATIGRRRQIVGILVLQLGIMIHSLVIGLTLAVTYGSEFTSLTTAIIFHQLFEGLSLGIRIAALPPPPGQTHKVEEQAGGTHRRRISEGSDTTERGRSKAPAGHLGSPTNERRGYDAVSSTPKPASPHPHPLTQTMTSATSSSTDTTSTTTTSTHVSSSSTGSTTSGTNATANVPTPTCAPQAKGKACAYDAHKHESKHGWESFKAWTVSKYRKIHWLKPTLSVLFAITTPLGMALGMWMWGAKSDAKSPDMLLTQGVMSAISAGLLIYAATVEMIAGDFVFGDVEGGHHHHHHHDEGAPQGFISPPPQEGGPLLDEEEVLGKVMQERFRELESGHVRGGGRDGVNGHAQIRGTVQMAPPEKHESSVKKKVLAVVSMFAGVAGMVLVGLGE</sequence>
<organism evidence="7 8">
    <name type="scientific">Panaeolus cyanescens</name>
    <dbReference type="NCBI Taxonomy" id="181874"/>
    <lineage>
        <taxon>Eukaryota</taxon>
        <taxon>Fungi</taxon>
        <taxon>Dikarya</taxon>
        <taxon>Basidiomycota</taxon>
        <taxon>Agaricomycotina</taxon>
        <taxon>Agaricomycetes</taxon>
        <taxon>Agaricomycetidae</taxon>
        <taxon>Agaricales</taxon>
        <taxon>Agaricineae</taxon>
        <taxon>Galeropsidaceae</taxon>
        <taxon>Panaeolus</taxon>
    </lineage>
</organism>
<evidence type="ECO:0000256" key="4">
    <source>
        <dbReference type="ARBA" id="ARBA00023136"/>
    </source>
</evidence>
<feature type="transmembrane region" description="Helical" evidence="6">
    <location>
        <begin position="393"/>
        <end position="417"/>
    </location>
</feature>
<dbReference type="InterPro" id="IPR003689">
    <property type="entry name" value="ZIP"/>
</dbReference>
<evidence type="ECO:0000256" key="6">
    <source>
        <dbReference type="SAM" id="Phobius"/>
    </source>
</evidence>
<feature type="transmembrane region" description="Helical" evidence="6">
    <location>
        <begin position="20"/>
        <end position="39"/>
    </location>
</feature>
<gene>
    <name evidence="7" type="ORF">CVT24_010209</name>
</gene>
<feature type="transmembrane region" description="Helical" evidence="6">
    <location>
        <begin position="46"/>
        <end position="69"/>
    </location>
</feature>
<feature type="compositionally biased region" description="Basic residues" evidence="5">
    <location>
        <begin position="311"/>
        <end position="320"/>
    </location>
</feature>
<feature type="compositionally biased region" description="Basic residues" evidence="5">
    <location>
        <begin position="253"/>
        <end position="279"/>
    </location>
</feature>
<evidence type="ECO:0000313" key="8">
    <source>
        <dbReference type="Proteomes" id="UP000284842"/>
    </source>
</evidence>
<feature type="transmembrane region" description="Helical" evidence="6">
    <location>
        <begin position="364"/>
        <end position="387"/>
    </location>
</feature>
<proteinExistence type="predicted"/>
<feature type="transmembrane region" description="Helical" evidence="6">
    <location>
        <begin position="89"/>
        <end position="111"/>
    </location>
</feature>
<feature type="compositionally biased region" description="Pro residues" evidence="5">
    <location>
        <begin position="136"/>
        <end position="146"/>
    </location>
</feature>
<evidence type="ECO:0000313" key="7">
    <source>
        <dbReference type="EMBL" id="PPR05016.1"/>
    </source>
</evidence>
<dbReference type="AlphaFoldDB" id="A0A409YPT7"/>
<feature type="region of interest" description="Disordered" evidence="5">
    <location>
        <begin position="642"/>
        <end position="666"/>
    </location>
</feature>
<feature type="compositionally biased region" description="Low complexity" evidence="5">
    <location>
        <begin position="231"/>
        <end position="252"/>
    </location>
</feature>
<evidence type="ECO:0000256" key="2">
    <source>
        <dbReference type="ARBA" id="ARBA00022692"/>
    </source>
</evidence>
<feature type="compositionally biased region" description="Basic residues" evidence="5">
    <location>
        <begin position="349"/>
        <end position="358"/>
    </location>
</feature>
<dbReference type="OrthoDB" id="448280at2759"/>
<dbReference type="PANTHER" id="PTHR11040">
    <property type="entry name" value="ZINC/IRON TRANSPORTER"/>
    <property type="match status" value="1"/>
</dbReference>
<evidence type="ECO:0008006" key="9">
    <source>
        <dbReference type="Google" id="ProtNLM"/>
    </source>
</evidence>
<accession>A0A409YPT7</accession>
<comment type="caution">
    <text evidence="7">The sequence shown here is derived from an EMBL/GenBank/DDBJ whole genome shotgun (WGS) entry which is preliminary data.</text>
</comment>
<keyword evidence="4 6" id="KW-0472">Membrane</keyword>
<feature type="compositionally biased region" description="Low complexity" evidence="5">
    <location>
        <begin position="126"/>
        <end position="135"/>
    </location>
</feature>
<dbReference type="Pfam" id="PF02535">
    <property type="entry name" value="Zip"/>
    <property type="match status" value="3"/>
</dbReference>
<dbReference type="EMBL" id="NHTK01000862">
    <property type="protein sequence ID" value="PPR05016.1"/>
    <property type="molecule type" value="Genomic_DNA"/>
</dbReference>
<dbReference type="GO" id="GO:0005385">
    <property type="term" value="F:zinc ion transmembrane transporter activity"/>
    <property type="evidence" value="ECO:0007669"/>
    <property type="project" value="TreeGrafter"/>
</dbReference>
<dbReference type="STRING" id="181874.A0A409YPT7"/>
<evidence type="ECO:0000256" key="3">
    <source>
        <dbReference type="ARBA" id="ARBA00022989"/>
    </source>
</evidence>
<reference evidence="7 8" key="1">
    <citation type="journal article" date="2018" name="Evol. Lett.">
        <title>Horizontal gene cluster transfer increased hallucinogenic mushroom diversity.</title>
        <authorList>
            <person name="Reynolds H.T."/>
            <person name="Vijayakumar V."/>
            <person name="Gluck-Thaler E."/>
            <person name="Korotkin H.B."/>
            <person name="Matheny P.B."/>
            <person name="Slot J.C."/>
        </authorList>
    </citation>
    <scope>NUCLEOTIDE SEQUENCE [LARGE SCALE GENOMIC DNA]</scope>
    <source>
        <strain evidence="7 8">2629</strain>
    </source>
</reference>
<feature type="compositionally biased region" description="Low complexity" evidence="5">
    <location>
        <begin position="162"/>
        <end position="185"/>
    </location>
</feature>
<feature type="compositionally biased region" description="Low complexity" evidence="5">
    <location>
        <begin position="487"/>
        <end position="522"/>
    </location>
</feature>
<protein>
    <recommendedName>
        <fullName evidence="9">Zinc/iron permease</fullName>
    </recommendedName>
</protein>
<feature type="transmembrane region" description="Helical" evidence="6">
    <location>
        <begin position="725"/>
        <end position="744"/>
    </location>
</feature>
<dbReference type="InParanoid" id="A0A409YPT7"/>
<feature type="region of interest" description="Disordered" evidence="5">
    <location>
        <begin position="121"/>
        <end position="204"/>
    </location>
</feature>
<dbReference type="GO" id="GO:0005886">
    <property type="term" value="C:plasma membrane"/>
    <property type="evidence" value="ECO:0007669"/>
    <property type="project" value="TreeGrafter"/>
</dbReference>
<keyword evidence="8" id="KW-1185">Reference proteome</keyword>
<feature type="region of interest" description="Disordered" evidence="5">
    <location>
        <begin position="217"/>
        <end position="279"/>
    </location>
</feature>
<evidence type="ECO:0000256" key="1">
    <source>
        <dbReference type="ARBA" id="ARBA00004141"/>
    </source>
</evidence>
<feature type="region of interest" description="Disordered" evidence="5">
    <location>
        <begin position="311"/>
        <end position="358"/>
    </location>
</feature>